<feature type="compositionally biased region" description="Polar residues" evidence="1">
    <location>
        <begin position="11"/>
        <end position="26"/>
    </location>
</feature>
<evidence type="ECO:0000313" key="3">
    <source>
        <dbReference type="EMBL" id="CAI9786727.1"/>
    </source>
</evidence>
<dbReference type="EMBL" id="OU503058">
    <property type="protein sequence ID" value="CAI9786727.1"/>
    <property type="molecule type" value="Genomic_DNA"/>
</dbReference>
<dbReference type="GO" id="GO:0005634">
    <property type="term" value="C:nucleus"/>
    <property type="evidence" value="ECO:0007669"/>
    <property type="project" value="InterPro"/>
</dbReference>
<accession>A0AAD2AK57</accession>
<evidence type="ECO:0000256" key="1">
    <source>
        <dbReference type="SAM" id="MobiDB-lite"/>
    </source>
</evidence>
<evidence type="ECO:0000313" key="4">
    <source>
        <dbReference type="Proteomes" id="UP000834106"/>
    </source>
</evidence>
<evidence type="ECO:0000259" key="2">
    <source>
        <dbReference type="Pfam" id="PF04057"/>
    </source>
</evidence>
<name>A0AAD2AK57_9LAMI</name>
<keyword evidence="4" id="KW-1185">Reference proteome</keyword>
<dbReference type="InterPro" id="IPR007199">
    <property type="entry name" value="Rep_factor-A_N"/>
</dbReference>
<feature type="compositionally biased region" description="Basic and acidic residues" evidence="1">
    <location>
        <begin position="31"/>
        <end position="40"/>
    </location>
</feature>
<proteinExistence type="predicted"/>
<dbReference type="Proteomes" id="UP000834106">
    <property type="component" value="Chromosome 23"/>
</dbReference>
<dbReference type="GO" id="GO:0006260">
    <property type="term" value="P:DNA replication"/>
    <property type="evidence" value="ECO:0007669"/>
    <property type="project" value="InterPro"/>
</dbReference>
<dbReference type="Gene3D" id="2.40.50.140">
    <property type="entry name" value="Nucleic acid-binding proteins"/>
    <property type="match status" value="1"/>
</dbReference>
<dbReference type="GO" id="GO:0003677">
    <property type="term" value="F:DNA binding"/>
    <property type="evidence" value="ECO:0007669"/>
    <property type="project" value="InterPro"/>
</dbReference>
<dbReference type="InterPro" id="IPR012340">
    <property type="entry name" value="NA-bd_OB-fold"/>
</dbReference>
<sequence>MSVVRFPPRTQPATLNKAQHSNNLTKASARPPHEEDPDLRVRRLPPDASSALLDLVIGNKDSLGSMSLIKENDEKLRIKKKIEDRSREIMSLDVEIEISVIWCKVKASASGGSSLRTQRLCLRQPCEIQLCKVPPLPNAKLPVAASPSSDTSHARFIANDGKMKVKAMFQSTLSSLITSGSVQNLGLIRILDYTLNDIPTKNEK</sequence>
<reference evidence="3" key="1">
    <citation type="submission" date="2023-05" db="EMBL/GenBank/DDBJ databases">
        <authorList>
            <person name="Huff M."/>
        </authorList>
    </citation>
    <scope>NUCLEOTIDE SEQUENCE</scope>
</reference>
<feature type="region of interest" description="Disordered" evidence="1">
    <location>
        <begin position="1"/>
        <end position="40"/>
    </location>
</feature>
<feature type="domain" description="Replication factor-A protein 1 N-terminal" evidence="2">
    <location>
        <begin position="151"/>
        <end position="200"/>
    </location>
</feature>
<organism evidence="3 4">
    <name type="scientific">Fraxinus pennsylvanica</name>
    <dbReference type="NCBI Taxonomy" id="56036"/>
    <lineage>
        <taxon>Eukaryota</taxon>
        <taxon>Viridiplantae</taxon>
        <taxon>Streptophyta</taxon>
        <taxon>Embryophyta</taxon>
        <taxon>Tracheophyta</taxon>
        <taxon>Spermatophyta</taxon>
        <taxon>Magnoliopsida</taxon>
        <taxon>eudicotyledons</taxon>
        <taxon>Gunneridae</taxon>
        <taxon>Pentapetalae</taxon>
        <taxon>asterids</taxon>
        <taxon>lamiids</taxon>
        <taxon>Lamiales</taxon>
        <taxon>Oleaceae</taxon>
        <taxon>Oleeae</taxon>
        <taxon>Fraxinus</taxon>
    </lineage>
</organism>
<protein>
    <recommendedName>
        <fullName evidence="2">Replication factor-A protein 1 N-terminal domain-containing protein</fullName>
    </recommendedName>
</protein>
<dbReference type="Pfam" id="PF04057">
    <property type="entry name" value="Rep-A_N"/>
    <property type="match status" value="1"/>
</dbReference>
<dbReference type="AlphaFoldDB" id="A0AAD2AK57"/>
<gene>
    <name evidence="3" type="ORF">FPE_LOCUS34157</name>
</gene>